<dbReference type="RefSeq" id="WP_255915667.1">
    <property type="nucleotide sequence ID" value="NZ_JANFQO010000017.1"/>
</dbReference>
<protein>
    <submittedName>
        <fullName evidence="4">DUF4785 family protein</fullName>
    </submittedName>
</protein>
<organism evidence="4 5">
    <name type="scientific">Tahibacter harae</name>
    <dbReference type="NCBI Taxonomy" id="2963937"/>
    <lineage>
        <taxon>Bacteria</taxon>
        <taxon>Pseudomonadati</taxon>
        <taxon>Pseudomonadota</taxon>
        <taxon>Gammaproteobacteria</taxon>
        <taxon>Lysobacterales</taxon>
        <taxon>Rhodanobacteraceae</taxon>
        <taxon>Tahibacter</taxon>
    </lineage>
</organism>
<dbReference type="Proteomes" id="UP001165498">
    <property type="component" value="Unassembled WGS sequence"/>
</dbReference>
<feature type="chain" id="PRO_5047175377" evidence="1">
    <location>
        <begin position="24"/>
        <end position="406"/>
    </location>
</feature>
<gene>
    <name evidence="4" type="ORF">NM961_17320</name>
</gene>
<keyword evidence="1" id="KW-0732">Signal</keyword>
<feature type="signal peptide" evidence="1">
    <location>
        <begin position="1"/>
        <end position="23"/>
    </location>
</feature>
<dbReference type="Pfam" id="PF20943">
    <property type="entry name" value="DUF4785_3rd"/>
    <property type="match status" value="1"/>
</dbReference>
<evidence type="ECO:0000259" key="2">
    <source>
        <dbReference type="Pfam" id="PF16024"/>
    </source>
</evidence>
<comment type="caution">
    <text evidence="4">The sequence shown here is derived from an EMBL/GenBank/DDBJ whole genome shotgun (WGS) entry which is preliminary data.</text>
</comment>
<feature type="domain" description="DUF4785" evidence="2">
    <location>
        <begin position="50"/>
        <end position="191"/>
    </location>
</feature>
<evidence type="ECO:0000313" key="5">
    <source>
        <dbReference type="Proteomes" id="UP001165498"/>
    </source>
</evidence>
<keyword evidence="5" id="KW-1185">Reference proteome</keyword>
<evidence type="ECO:0000256" key="1">
    <source>
        <dbReference type="SAM" id="SignalP"/>
    </source>
</evidence>
<accession>A0ABT1QW12</accession>
<dbReference type="EMBL" id="JANFQO010000017">
    <property type="protein sequence ID" value="MCQ4166482.1"/>
    <property type="molecule type" value="Genomic_DNA"/>
</dbReference>
<proteinExistence type="predicted"/>
<name>A0ABT1QW12_9GAMM</name>
<feature type="domain" description="DUF4785" evidence="3">
    <location>
        <begin position="298"/>
        <end position="405"/>
    </location>
</feature>
<evidence type="ECO:0000259" key="3">
    <source>
        <dbReference type="Pfam" id="PF20943"/>
    </source>
</evidence>
<dbReference type="Gene3D" id="2.60.120.1370">
    <property type="match status" value="1"/>
</dbReference>
<dbReference type="InterPro" id="IPR031979">
    <property type="entry name" value="DUF4785_N"/>
</dbReference>
<sequence length="406" mass="42089">MSNLKTAALAASLLLALAGLAQAAELRLAAAAADDQVVTRLVAADPGAAAAALERQPLSAAWALDPQQPLAARPEVFVQESREYWLDASEAELQRGVSLPTTAAAALIRISPHSNNSTKLGIDDLVVRSAAGEFDGRAASQSLADTAALRAAGMDVSEGTVIVKLAPAVGQGRIELAAPAARGNYLIHVFEPASKNVLKLGAARDSVVAGDSLRISAKLDSARGESAKGLLTAPDGHSQAFEFRQLRDGSWQADVVPDAAHANGPGLWEIHAFASGSSDGARVLRDAKTAVAVARPTARFSGAVENLMSARGTVELGVGIEVAGASRYQLSGVLYGTGKDGLRRPAAYAQSAAWLEAGAQRLVLKYDAQSLAAAGLSAPYELRDLRLGNQADQTTLERRAVALELR</sequence>
<dbReference type="Gene3D" id="2.60.40.3870">
    <property type="entry name" value="Uncharacterised protein PF16024, DUF4785"/>
    <property type="match status" value="1"/>
</dbReference>
<dbReference type="Pfam" id="PF16024">
    <property type="entry name" value="DUF4785_1st"/>
    <property type="match status" value="1"/>
</dbReference>
<reference evidence="4" key="1">
    <citation type="submission" date="2022-07" db="EMBL/GenBank/DDBJ databases">
        <title>Tahibacter sp., a new gammaproteobacterium isolated from the silt sample collected at pig farm.</title>
        <authorList>
            <person name="Chen H."/>
        </authorList>
    </citation>
    <scope>NUCLEOTIDE SEQUENCE</scope>
    <source>
        <strain evidence="4">P2K</strain>
    </source>
</reference>
<evidence type="ECO:0000313" key="4">
    <source>
        <dbReference type="EMBL" id="MCQ4166482.1"/>
    </source>
</evidence>
<dbReference type="InterPro" id="IPR048295">
    <property type="entry name" value="DUF4785_C"/>
</dbReference>